<dbReference type="GO" id="GO:0003677">
    <property type="term" value="F:DNA binding"/>
    <property type="evidence" value="ECO:0007669"/>
    <property type="project" value="InterPro"/>
</dbReference>
<dbReference type="InterPro" id="IPR050471">
    <property type="entry name" value="AB_hydrolase"/>
</dbReference>
<dbReference type="InterPro" id="IPR029058">
    <property type="entry name" value="AB_hydrolase_fold"/>
</dbReference>
<proteinExistence type="predicted"/>
<dbReference type="Pfam" id="PF00196">
    <property type="entry name" value="GerE"/>
    <property type="match status" value="1"/>
</dbReference>
<dbReference type="InterPro" id="IPR000792">
    <property type="entry name" value="Tscrpt_reg_LuxR_C"/>
</dbReference>
<sequence length="581" mass="63133">MPSNHELIAAIYAATLSPNDFEATFDRLDALIFPDQGSSIAAGGEAGAVDSVALAHIDIARNIQRRIGQAVTQDQKLGAIVESVSNPSCIMTRTEQVLAANRMAVARHGRAPANLDDLVRDETTRGQIRKHLNRKDAIEPLTLAGFIDASQGGPGRMVISGIDASLVDGMQELFLVSVVDFGFDDTSVRLFREAYGLSAAESQVAVMLASGLRPAEIAKRRSASMDTVRTQIKSIKSKTSVRHLPELVRLLCGFAAGILTAAPTGRTTATVRLETAPVKLRRRIVLRDGRSLDYLEQGAADGTPVILFHNVPYGVELPSAAIVRAHQEGLRVIAPFRPGFGRSDPLTGLGQDELITRTAEDLRELMQQLGLRRATMVSHSTGAPFALRFARLFPEAVSQLIGISRGPIWREEWIGQTPQRQRFMLRLSRRLPQLVPVAAWAMVACMDSRFANEFVAHACKDGGADSSAVRNPETLDLIAHGCVDALRLHMDALYPELLIVQTDFTEEARGTPHKFRILHGDEDRIVPLSQSLTFAEEVPGTSLEIVSGAGQLLFYSHWQGVLAAILADRMKATGRQTAAAL</sequence>
<dbReference type="KEGG" id="meso:BSQ44_18610"/>
<organism evidence="2 3">
    <name type="scientific">Aquibium oceanicum</name>
    <dbReference type="NCBI Taxonomy" id="1670800"/>
    <lineage>
        <taxon>Bacteria</taxon>
        <taxon>Pseudomonadati</taxon>
        <taxon>Pseudomonadota</taxon>
        <taxon>Alphaproteobacteria</taxon>
        <taxon>Hyphomicrobiales</taxon>
        <taxon>Phyllobacteriaceae</taxon>
        <taxon>Aquibium</taxon>
    </lineage>
</organism>
<dbReference type="InterPro" id="IPR016032">
    <property type="entry name" value="Sig_transdc_resp-reg_C-effctor"/>
</dbReference>
<dbReference type="AlphaFoldDB" id="A0A1L3SV07"/>
<dbReference type="STRING" id="1670800.BSQ44_18610"/>
<dbReference type="SUPFAM" id="SSF46894">
    <property type="entry name" value="C-terminal effector domain of the bipartite response regulators"/>
    <property type="match status" value="1"/>
</dbReference>
<feature type="domain" description="HTH luxR-type" evidence="1">
    <location>
        <begin position="194"/>
        <end position="251"/>
    </location>
</feature>
<reference evidence="3" key="1">
    <citation type="submission" date="2016-11" db="EMBL/GenBank/DDBJ databases">
        <title>Mesorhizobium oceanicum sp. nov., isolated from deep seawater in South China Sea.</title>
        <authorList>
            <person name="Fu G.-Y."/>
        </authorList>
    </citation>
    <scope>NUCLEOTIDE SEQUENCE [LARGE SCALE GENOMIC DNA]</scope>
    <source>
        <strain evidence="3">B7</strain>
    </source>
</reference>
<dbReference type="Pfam" id="PF00561">
    <property type="entry name" value="Abhydrolase_1"/>
    <property type="match status" value="1"/>
</dbReference>
<dbReference type="InterPro" id="IPR000073">
    <property type="entry name" value="AB_hydrolase_1"/>
</dbReference>
<dbReference type="EMBL" id="CP018171">
    <property type="protein sequence ID" value="APH73155.1"/>
    <property type="molecule type" value="Genomic_DNA"/>
</dbReference>
<evidence type="ECO:0000313" key="2">
    <source>
        <dbReference type="EMBL" id="APH73155.1"/>
    </source>
</evidence>
<dbReference type="Gene3D" id="3.40.50.1820">
    <property type="entry name" value="alpha/beta hydrolase"/>
    <property type="match status" value="1"/>
</dbReference>
<dbReference type="PANTHER" id="PTHR43433:SF1">
    <property type="entry name" value="BLL5160 PROTEIN"/>
    <property type="match status" value="1"/>
</dbReference>
<name>A0A1L3SV07_9HYPH</name>
<dbReference type="PANTHER" id="PTHR43433">
    <property type="entry name" value="HYDROLASE, ALPHA/BETA FOLD FAMILY PROTEIN"/>
    <property type="match status" value="1"/>
</dbReference>
<evidence type="ECO:0000313" key="3">
    <source>
        <dbReference type="Proteomes" id="UP000182840"/>
    </source>
</evidence>
<keyword evidence="3" id="KW-1185">Reference proteome</keyword>
<dbReference type="Proteomes" id="UP000182840">
    <property type="component" value="Chromosome"/>
</dbReference>
<gene>
    <name evidence="2" type="ORF">BSQ44_18610</name>
</gene>
<evidence type="ECO:0000259" key="1">
    <source>
        <dbReference type="SMART" id="SM00421"/>
    </source>
</evidence>
<dbReference type="InterPro" id="IPR036388">
    <property type="entry name" value="WH-like_DNA-bd_sf"/>
</dbReference>
<dbReference type="RefSeq" id="WP_072606626.1">
    <property type="nucleotide sequence ID" value="NZ_CP018171.1"/>
</dbReference>
<dbReference type="GO" id="GO:0006355">
    <property type="term" value="P:regulation of DNA-templated transcription"/>
    <property type="evidence" value="ECO:0007669"/>
    <property type="project" value="InterPro"/>
</dbReference>
<dbReference type="SMART" id="SM00421">
    <property type="entry name" value="HTH_LUXR"/>
    <property type="match status" value="1"/>
</dbReference>
<accession>A0A1L3SV07</accession>
<dbReference type="SUPFAM" id="SSF53474">
    <property type="entry name" value="alpha/beta-Hydrolases"/>
    <property type="match status" value="1"/>
</dbReference>
<dbReference type="OrthoDB" id="9780765at2"/>
<protein>
    <recommendedName>
        <fullName evidence="1">HTH luxR-type domain-containing protein</fullName>
    </recommendedName>
</protein>
<dbReference type="Gene3D" id="1.10.10.10">
    <property type="entry name" value="Winged helix-like DNA-binding domain superfamily/Winged helix DNA-binding domain"/>
    <property type="match status" value="1"/>
</dbReference>